<comment type="caution">
    <text evidence="3">The sequence shown here is derived from an EMBL/GenBank/DDBJ whole genome shotgun (WGS) entry which is preliminary data.</text>
</comment>
<dbReference type="PROSITE" id="PS51462">
    <property type="entry name" value="NUDIX"/>
    <property type="match status" value="1"/>
</dbReference>
<dbReference type="AlphaFoldDB" id="A0A9P4XP74"/>
<evidence type="ECO:0000313" key="4">
    <source>
        <dbReference type="Proteomes" id="UP000801864"/>
    </source>
</evidence>
<dbReference type="PANTHER" id="PTHR43736">
    <property type="entry name" value="ADP-RIBOSE PYROPHOSPHATASE"/>
    <property type="match status" value="1"/>
</dbReference>
<keyword evidence="4" id="KW-1185">Reference proteome</keyword>
<accession>A0A9P4XP74</accession>
<dbReference type="CDD" id="cd02883">
    <property type="entry name" value="NUDIX_Hydrolase"/>
    <property type="match status" value="1"/>
</dbReference>
<dbReference type="SUPFAM" id="SSF55811">
    <property type="entry name" value="Nudix"/>
    <property type="match status" value="1"/>
</dbReference>
<reference evidence="3 4" key="1">
    <citation type="submission" date="2018-06" db="EMBL/GenBank/DDBJ databases">
        <title>Genome analysis of cellulolytic fungus Trichoderma lentiforme CFAM-422.</title>
        <authorList>
            <person name="Steindorff A.S."/>
            <person name="Formighieri E.F."/>
            <person name="Midorikawa G.E.O."/>
            <person name="Tamietti M.S."/>
            <person name="Ramos E.Z."/>
            <person name="Silva A.S."/>
            <person name="Bon E.P.S."/>
            <person name="Mendes T.D."/>
            <person name="Damaso M.C.T."/>
            <person name="Favaro L.C.L."/>
        </authorList>
    </citation>
    <scope>NUCLEOTIDE SEQUENCE [LARGE SCALE GENOMIC DNA]</scope>
    <source>
        <strain evidence="3 4">CFAM-422</strain>
    </source>
</reference>
<feature type="domain" description="Nudix hydrolase" evidence="2">
    <location>
        <begin position="31"/>
        <end position="216"/>
    </location>
</feature>
<name>A0A9P4XP74_9HYPO</name>
<evidence type="ECO:0000313" key="3">
    <source>
        <dbReference type="EMBL" id="KAF3076100.1"/>
    </source>
</evidence>
<gene>
    <name evidence="3" type="ORF">CFAM422_001119</name>
</gene>
<organism evidence="3 4">
    <name type="scientific">Trichoderma lentiforme</name>
    <dbReference type="NCBI Taxonomy" id="1567552"/>
    <lineage>
        <taxon>Eukaryota</taxon>
        <taxon>Fungi</taxon>
        <taxon>Dikarya</taxon>
        <taxon>Ascomycota</taxon>
        <taxon>Pezizomycotina</taxon>
        <taxon>Sordariomycetes</taxon>
        <taxon>Hypocreomycetidae</taxon>
        <taxon>Hypocreales</taxon>
        <taxon>Hypocreaceae</taxon>
        <taxon>Trichoderma</taxon>
    </lineage>
</organism>
<dbReference type="Proteomes" id="UP000801864">
    <property type="component" value="Unassembled WGS sequence"/>
</dbReference>
<dbReference type="EMBL" id="QLNT01000002">
    <property type="protein sequence ID" value="KAF3076100.1"/>
    <property type="molecule type" value="Genomic_DNA"/>
</dbReference>
<dbReference type="InterPro" id="IPR000086">
    <property type="entry name" value="NUDIX_hydrolase_dom"/>
</dbReference>
<evidence type="ECO:0000259" key="2">
    <source>
        <dbReference type="PROSITE" id="PS51462"/>
    </source>
</evidence>
<feature type="region of interest" description="Disordered" evidence="1">
    <location>
        <begin position="1"/>
        <end position="27"/>
    </location>
</feature>
<dbReference type="PANTHER" id="PTHR43736:SF1">
    <property type="entry name" value="DIHYDRONEOPTERIN TRIPHOSPHATE DIPHOSPHATASE"/>
    <property type="match status" value="1"/>
</dbReference>
<evidence type="ECO:0000256" key="1">
    <source>
        <dbReference type="SAM" id="MobiDB-lite"/>
    </source>
</evidence>
<dbReference type="Gene3D" id="3.90.79.10">
    <property type="entry name" value="Nucleoside Triphosphate Pyrophosphohydrolase"/>
    <property type="match status" value="1"/>
</dbReference>
<sequence>MTAFTYTHSPSLAPLTTQSPQSLSATSNPPIDYLMTSVMVLRQPQSHSQNTKTQPQILLLRRHPADSYPLKWEPPGGSIDPSDTTVLSAATRELHEETNLSNPRFHTWVAMAQEINTEDAARMKNWGVLPEEELARDVEVKIDEGGNVVRVTTFLETKDVWGKMNFVATVDEGARVEIDPEEHVEWGWFTEEEVRRGRAVLPLENGNGSVNGEKGEEERMLEFTSQAVWGSVLEAFRVGRELDVIV</sequence>
<proteinExistence type="predicted"/>
<dbReference type="Pfam" id="PF00293">
    <property type="entry name" value="NUDIX"/>
    <property type="match status" value="1"/>
</dbReference>
<protein>
    <recommendedName>
        <fullName evidence="2">Nudix hydrolase domain-containing protein</fullName>
    </recommendedName>
</protein>
<dbReference type="InterPro" id="IPR015797">
    <property type="entry name" value="NUDIX_hydrolase-like_dom_sf"/>
</dbReference>